<dbReference type="Pfam" id="PF01370">
    <property type="entry name" value="Epimerase"/>
    <property type="match status" value="1"/>
</dbReference>
<comment type="pathway">
    <text evidence="1">Bacterial outer membrane biogenesis; LPS O-antigen biosynthesis.</text>
</comment>
<dbReference type="RefSeq" id="WP_119158785.1">
    <property type="nucleotide sequence ID" value="NZ_CAKLII010000005.1"/>
</dbReference>
<comment type="similarity">
    <text evidence="2">Belongs to the NAD(P)-dependent epimerase/dehydratase family.</text>
</comment>
<dbReference type="InterPro" id="IPR001509">
    <property type="entry name" value="Epimerase_deHydtase"/>
</dbReference>
<feature type="domain" description="NAD-dependent epimerase/dehydratase" evidence="3">
    <location>
        <begin position="5"/>
        <end position="234"/>
    </location>
</feature>
<evidence type="ECO:0000256" key="1">
    <source>
        <dbReference type="ARBA" id="ARBA00005125"/>
    </source>
</evidence>
<dbReference type="InterPro" id="IPR036291">
    <property type="entry name" value="NAD(P)-bd_dom_sf"/>
</dbReference>
<accession>A0AAW3RV30</accession>
<dbReference type="Proteomes" id="UP000584405">
    <property type="component" value="Unassembled WGS sequence"/>
</dbReference>
<gene>
    <name evidence="4" type="ORF">H0253_20750</name>
</gene>
<comment type="caution">
    <text evidence="4">The sequence shown here is derived from an EMBL/GenBank/DDBJ whole genome shotgun (WGS) entry which is preliminary data.</text>
</comment>
<dbReference type="Gene3D" id="3.40.50.720">
    <property type="entry name" value="NAD(P)-binding Rossmann-like Domain"/>
    <property type="match status" value="1"/>
</dbReference>
<dbReference type="SUPFAM" id="SSF51735">
    <property type="entry name" value="NAD(P)-binding Rossmann-fold domains"/>
    <property type="match status" value="1"/>
</dbReference>
<reference evidence="4 5" key="1">
    <citation type="submission" date="2020-07" db="EMBL/GenBank/DDBJ databases">
        <title>Updated taxonomy of Pectobacterium genus in the CIRM-CFBP bacterial collection: when new species reveal old endemic population.</title>
        <authorList>
            <person name="Pedron J."/>
            <person name="Barny M.A."/>
            <person name="Portier P."/>
        </authorList>
    </citation>
    <scope>NUCLEOTIDE SEQUENCE [LARGE SCALE GENOMIC DNA]</scope>
    <source>
        <strain evidence="4 5">CFBP5669</strain>
    </source>
</reference>
<dbReference type="EMBL" id="JACDRT010000023">
    <property type="protein sequence ID" value="MBA0161258.1"/>
    <property type="molecule type" value="Genomic_DNA"/>
</dbReference>
<sequence>MKKKVLVTGIYGFLGGSLALKLASSGYDVFGLGHYSSNFDFIHSCVREIKVGNIDLEAIASFNVDFDVIVHCGGSGTVSFSVNNPVQDFNRTVLTTLSALEYIRLYSPATKFIYPSSPAVQGKTPSNVFKVQDPLNPVSPYGVHKKIAEDLCRSYALSYNIDYNIIRFFSIYGDGLRKQLIWDAINKLSSSNGQLVEFWGTGEETRDWVHISDAVNLIELVIEKDSPERIFNCGSGESLSINDIISIIAKKLDLKDGTFVFNGAVKTGDPQHYLADISESLDVGWKPKVNFEHGIDKYIQWFKGIRHD</sequence>
<evidence type="ECO:0000256" key="2">
    <source>
        <dbReference type="ARBA" id="ARBA00007637"/>
    </source>
</evidence>
<evidence type="ECO:0000313" key="4">
    <source>
        <dbReference type="EMBL" id="MBA0161258.1"/>
    </source>
</evidence>
<evidence type="ECO:0000313" key="5">
    <source>
        <dbReference type="Proteomes" id="UP000584405"/>
    </source>
</evidence>
<dbReference type="PANTHER" id="PTHR43000">
    <property type="entry name" value="DTDP-D-GLUCOSE 4,6-DEHYDRATASE-RELATED"/>
    <property type="match status" value="1"/>
</dbReference>
<dbReference type="AlphaFoldDB" id="A0AAW3RV30"/>
<proteinExistence type="inferred from homology"/>
<protein>
    <submittedName>
        <fullName evidence="4">NAD(P)-dependent oxidoreductase</fullName>
    </submittedName>
</protein>
<name>A0AAW3RV30_9GAMM</name>
<evidence type="ECO:0000259" key="3">
    <source>
        <dbReference type="Pfam" id="PF01370"/>
    </source>
</evidence>
<organism evidence="4 5">
    <name type="scientific">Pectobacterium versatile</name>
    <dbReference type="NCBI Taxonomy" id="2488639"/>
    <lineage>
        <taxon>Bacteria</taxon>
        <taxon>Pseudomonadati</taxon>
        <taxon>Pseudomonadota</taxon>
        <taxon>Gammaproteobacteria</taxon>
        <taxon>Enterobacterales</taxon>
        <taxon>Pectobacteriaceae</taxon>
        <taxon>Pectobacterium</taxon>
    </lineage>
</organism>